<dbReference type="EMBL" id="JAESVB010000007">
    <property type="protein sequence ID" value="MCB8876669.1"/>
    <property type="molecule type" value="Genomic_DNA"/>
</dbReference>
<dbReference type="InterPro" id="IPR007891">
    <property type="entry name" value="CHASE3"/>
</dbReference>
<reference evidence="9" key="1">
    <citation type="journal article" date="2021" name="Microorganisms">
        <title>Acidisoma silvae sp. nov. and Acidisomacellulosilytica sp. nov., Two Acidophilic Bacteria Isolated from Decaying Wood, Hydrolyzing Cellulose and Producing Poly-3-hydroxybutyrate.</title>
        <authorList>
            <person name="Mieszkin S."/>
            <person name="Pouder E."/>
            <person name="Uroz S."/>
            <person name="Simon-Colin C."/>
            <person name="Alain K."/>
        </authorList>
    </citation>
    <scope>NUCLEOTIDE SEQUENCE</scope>
    <source>
        <strain evidence="9">HW T2.11</strain>
    </source>
</reference>
<dbReference type="InterPro" id="IPR011006">
    <property type="entry name" value="CheY-like_superfamily"/>
</dbReference>
<dbReference type="InterPro" id="IPR001789">
    <property type="entry name" value="Sig_transdc_resp-reg_receiver"/>
</dbReference>
<evidence type="ECO:0000259" key="8">
    <source>
        <dbReference type="PROSITE" id="PS50110"/>
    </source>
</evidence>
<feature type="coiled-coil region" evidence="5">
    <location>
        <begin position="221"/>
        <end position="248"/>
    </location>
</feature>
<comment type="caution">
    <text evidence="9">The sequence shown here is derived from an EMBL/GenBank/DDBJ whole genome shotgun (WGS) entry which is preliminary data.</text>
</comment>
<evidence type="ECO:0000256" key="1">
    <source>
        <dbReference type="ARBA" id="ARBA00000085"/>
    </source>
</evidence>
<dbReference type="SMART" id="SM00388">
    <property type="entry name" value="HisKA"/>
    <property type="match status" value="1"/>
</dbReference>
<dbReference type="Gene3D" id="3.40.50.2300">
    <property type="match status" value="1"/>
</dbReference>
<dbReference type="PANTHER" id="PTHR43065">
    <property type="entry name" value="SENSOR HISTIDINE KINASE"/>
    <property type="match status" value="1"/>
</dbReference>
<dbReference type="InterPro" id="IPR036097">
    <property type="entry name" value="HisK_dim/P_sf"/>
</dbReference>
<keyword evidence="6" id="KW-0812">Transmembrane</keyword>
<dbReference type="InterPro" id="IPR004358">
    <property type="entry name" value="Sig_transdc_His_kin-like_C"/>
</dbReference>
<dbReference type="AlphaFoldDB" id="A0A963YU06"/>
<accession>A0A963YU06</accession>
<dbReference type="PRINTS" id="PR00344">
    <property type="entry name" value="BCTRLSENSOR"/>
</dbReference>
<reference evidence="9" key="2">
    <citation type="submission" date="2021-01" db="EMBL/GenBank/DDBJ databases">
        <authorList>
            <person name="Mieszkin S."/>
            <person name="Pouder E."/>
            <person name="Alain K."/>
        </authorList>
    </citation>
    <scope>NUCLEOTIDE SEQUENCE</scope>
    <source>
        <strain evidence="9">HW T2.11</strain>
    </source>
</reference>
<feature type="domain" description="Histidine kinase" evidence="7">
    <location>
        <begin position="257"/>
        <end position="481"/>
    </location>
</feature>
<dbReference type="Pfam" id="PF00512">
    <property type="entry name" value="HisKA"/>
    <property type="match status" value="1"/>
</dbReference>
<feature type="modified residue" description="4-aspartylphosphate" evidence="4">
    <location>
        <position position="554"/>
    </location>
</feature>
<evidence type="ECO:0000256" key="4">
    <source>
        <dbReference type="PROSITE-ProRule" id="PRU00169"/>
    </source>
</evidence>
<dbReference type="GO" id="GO:0000155">
    <property type="term" value="F:phosphorelay sensor kinase activity"/>
    <property type="evidence" value="ECO:0007669"/>
    <property type="project" value="InterPro"/>
</dbReference>
<protein>
    <recommendedName>
        <fullName evidence="2">histidine kinase</fullName>
        <ecNumber evidence="2">2.7.13.3</ecNumber>
    </recommendedName>
</protein>
<dbReference type="InterPro" id="IPR003594">
    <property type="entry name" value="HATPase_dom"/>
</dbReference>
<dbReference type="Pfam" id="PF02518">
    <property type="entry name" value="HATPase_c"/>
    <property type="match status" value="1"/>
</dbReference>
<evidence type="ECO:0000313" key="10">
    <source>
        <dbReference type="Proteomes" id="UP000708298"/>
    </source>
</evidence>
<dbReference type="SMART" id="SM00448">
    <property type="entry name" value="REC"/>
    <property type="match status" value="1"/>
</dbReference>
<feature type="transmembrane region" description="Helical" evidence="6">
    <location>
        <begin position="12"/>
        <end position="34"/>
    </location>
</feature>
<keyword evidence="10" id="KW-1185">Reference proteome</keyword>
<dbReference type="Pfam" id="PF00072">
    <property type="entry name" value="Response_reg"/>
    <property type="match status" value="1"/>
</dbReference>
<name>A0A963YU06_9PROT</name>
<dbReference type="InterPro" id="IPR005467">
    <property type="entry name" value="His_kinase_dom"/>
</dbReference>
<dbReference type="CDD" id="cd00082">
    <property type="entry name" value="HisKA"/>
    <property type="match status" value="1"/>
</dbReference>
<dbReference type="CDD" id="cd19410">
    <property type="entry name" value="HK9-like_sensor"/>
    <property type="match status" value="1"/>
</dbReference>
<keyword evidence="6" id="KW-1133">Transmembrane helix</keyword>
<feature type="transmembrane region" description="Helical" evidence="6">
    <location>
        <begin position="183"/>
        <end position="208"/>
    </location>
</feature>
<keyword evidence="6" id="KW-0472">Membrane</keyword>
<feature type="domain" description="Response regulatory" evidence="8">
    <location>
        <begin position="504"/>
        <end position="619"/>
    </location>
</feature>
<gene>
    <name evidence="9" type="ORF">ASILVAE211_15865</name>
</gene>
<dbReference type="PROSITE" id="PS50110">
    <property type="entry name" value="RESPONSE_REGULATORY"/>
    <property type="match status" value="1"/>
</dbReference>
<comment type="catalytic activity">
    <reaction evidence="1">
        <text>ATP + protein L-histidine = ADP + protein N-phospho-L-histidine.</text>
        <dbReference type="EC" id="2.7.13.3"/>
    </reaction>
</comment>
<evidence type="ECO:0000256" key="3">
    <source>
        <dbReference type="ARBA" id="ARBA00022553"/>
    </source>
</evidence>
<dbReference type="SUPFAM" id="SSF52172">
    <property type="entry name" value="CheY-like"/>
    <property type="match status" value="1"/>
</dbReference>
<evidence type="ECO:0000256" key="6">
    <source>
        <dbReference type="SAM" id="Phobius"/>
    </source>
</evidence>
<sequence length="622" mass="66796">MIELPRTQSRYGLAAVLSVFALLLVMTIGAFAFLQVAHGARSESEAADHRKWMLLSLLQTVVDDETGQRGYLLTGDPRYLQPYKAAVGKVSADIAALERSAGASRSPRQAFDTLATTVTAKMTELNTTIVLYRAGNQTSAIAIVHSNLGIDKMDAIRGQIATLTHREDERIAVLDQRLASYAILLRVIVVVTSVVLFATAVLIIWYLLRALGETAAAAAAVRRANAEILSQTRQREQAETQLRQIQKMESLGQLAGGLAHDLNNMLAVIIGSLAVFKRRHDRGETGLARYIEAAEEAAGNAATVTQRMLAFSRQQSLAPRYLDVNRFVSSTSELLRHAMGGSVALETVLAGGLWPVFADSNQLENALLNLAINARDAMQDGGRLTIETSNAHLDDAYAAANPECRAGQYVLVAITDTGSGMKPDIMARAFDPFFTTKGVGKGTGLGLSQVYGFVKQSNGHIKIYSEIGQGTTMKVYLPRHIGAAASDQPARLAASLPMGEAGTVILVVDDEAPVRQVTAETLRELGYTVLEAASGAEALPLLDAHPDIAVLLTDVMMPQMNGRQLAEAAGRRRPGLRVLFASGYTRNAVVHNGIIDPGVHLLSKPFTIDELARKLRDVLGGA</sequence>
<dbReference type="InterPro" id="IPR003661">
    <property type="entry name" value="HisK_dim/P_dom"/>
</dbReference>
<dbReference type="InterPro" id="IPR036890">
    <property type="entry name" value="HATPase_C_sf"/>
</dbReference>
<evidence type="ECO:0000256" key="5">
    <source>
        <dbReference type="SAM" id="Coils"/>
    </source>
</evidence>
<evidence type="ECO:0000313" key="9">
    <source>
        <dbReference type="EMBL" id="MCB8876669.1"/>
    </source>
</evidence>
<evidence type="ECO:0000256" key="2">
    <source>
        <dbReference type="ARBA" id="ARBA00012438"/>
    </source>
</evidence>
<keyword evidence="3 4" id="KW-0597">Phosphoprotein</keyword>
<dbReference type="SUPFAM" id="SSF47384">
    <property type="entry name" value="Homodimeric domain of signal transducing histidine kinase"/>
    <property type="match status" value="1"/>
</dbReference>
<evidence type="ECO:0000259" key="7">
    <source>
        <dbReference type="PROSITE" id="PS50109"/>
    </source>
</evidence>
<dbReference type="SMART" id="SM00387">
    <property type="entry name" value="HATPase_c"/>
    <property type="match status" value="1"/>
</dbReference>
<dbReference type="EC" id="2.7.13.3" evidence="2"/>
<dbReference type="Pfam" id="PF05227">
    <property type="entry name" value="CHASE3"/>
    <property type="match status" value="1"/>
</dbReference>
<organism evidence="9 10">
    <name type="scientific">Acidisoma silvae</name>
    <dbReference type="NCBI Taxonomy" id="2802396"/>
    <lineage>
        <taxon>Bacteria</taxon>
        <taxon>Pseudomonadati</taxon>
        <taxon>Pseudomonadota</taxon>
        <taxon>Alphaproteobacteria</taxon>
        <taxon>Acetobacterales</taxon>
        <taxon>Acidocellaceae</taxon>
        <taxon>Acidisoma</taxon>
    </lineage>
</organism>
<dbReference type="Gene3D" id="3.30.565.10">
    <property type="entry name" value="Histidine kinase-like ATPase, C-terminal domain"/>
    <property type="match status" value="1"/>
</dbReference>
<dbReference type="Proteomes" id="UP000708298">
    <property type="component" value="Unassembled WGS sequence"/>
</dbReference>
<dbReference type="Gene3D" id="1.10.287.130">
    <property type="match status" value="1"/>
</dbReference>
<dbReference type="SUPFAM" id="SSF55874">
    <property type="entry name" value="ATPase domain of HSP90 chaperone/DNA topoisomerase II/histidine kinase"/>
    <property type="match status" value="1"/>
</dbReference>
<dbReference type="CDD" id="cd16919">
    <property type="entry name" value="HATPase_CckA-like"/>
    <property type="match status" value="1"/>
</dbReference>
<dbReference type="CDD" id="cd18161">
    <property type="entry name" value="REC_hyHK_blue-like"/>
    <property type="match status" value="1"/>
</dbReference>
<dbReference type="RefSeq" id="WP_227322328.1">
    <property type="nucleotide sequence ID" value="NZ_JAESVB010000007.1"/>
</dbReference>
<dbReference type="PROSITE" id="PS50109">
    <property type="entry name" value="HIS_KIN"/>
    <property type="match status" value="1"/>
</dbReference>
<keyword evidence="5" id="KW-0175">Coiled coil</keyword>
<dbReference type="PANTHER" id="PTHR43065:SF49">
    <property type="entry name" value="HISTIDINE KINASE"/>
    <property type="match status" value="1"/>
</dbReference>
<proteinExistence type="predicted"/>